<proteinExistence type="predicted"/>
<dbReference type="GO" id="GO:0005829">
    <property type="term" value="C:cytosol"/>
    <property type="evidence" value="ECO:0007669"/>
    <property type="project" value="TreeGrafter"/>
</dbReference>
<evidence type="ECO:0008006" key="3">
    <source>
        <dbReference type="Google" id="ProtNLM"/>
    </source>
</evidence>
<dbReference type="RefSeq" id="WP_133994292.1">
    <property type="nucleotide sequence ID" value="NZ_SODV01000001.1"/>
</dbReference>
<dbReference type="EMBL" id="SODV01000001">
    <property type="protein sequence ID" value="TDX01648.1"/>
    <property type="molecule type" value="Genomic_DNA"/>
</dbReference>
<dbReference type="GO" id="GO:0004177">
    <property type="term" value="F:aminopeptidase activity"/>
    <property type="evidence" value="ECO:0007669"/>
    <property type="project" value="TreeGrafter"/>
</dbReference>
<dbReference type="Gene3D" id="1.10.472.150">
    <property type="entry name" value="Glucose-regulated metallo-peptidase M90, N-terminal domain"/>
    <property type="match status" value="1"/>
</dbReference>
<gene>
    <name evidence="1" type="ORF">EDB95_2689</name>
</gene>
<dbReference type="SUPFAM" id="SSF55486">
    <property type="entry name" value="Metalloproteases ('zincins'), catalytic domain"/>
    <property type="match status" value="1"/>
</dbReference>
<evidence type="ECO:0000313" key="2">
    <source>
        <dbReference type="Proteomes" id="UP000294498"/>
    </source>
</evidence>
<dbReference type="GO" id="GO:0008237">
    <property type="term" value="F:metallopeptidase activity"/>
    <property type="evidence" value="ECO:0007669"/>
    <property type="project" value="InterPro"/>
</dbReference>
<dbReference type="CDD" id="cd20169">
    <property type="entry name" value="Peptidase_M90_mtfA"/>
    <property type="match status" value="1"/>
</dbReference>
<dbReference type="PANTHER" id="PTHR30164:SF2">
    <property type="entry name" value="PROTEIN MTFA"/>
    <property type="match status" value="1"/>
</dbReference>
<evidence type="ECO:0000313" key="1">
    <source>
        <dbReference type="EMBL" id="TDX01648.1"/>
    </source>
</evidence>
<dbReference type="OrthoDB" id="9786424at2"/>
<keyword evidence="2" id="KW-1185">Reference proteome</keyword>
<dbReference type="InterPro" id="IPR024079">
    <property type="entry name" value="MetalloPept_cat_dom_sf"/>
</dbReference>
<accession>A0A4R8DUQ2</accession>
<organism evidence="1 2">
    <name type="scientific">Dinghuibacter silviterrae</name>
    <dbReference type="NCBI Taxonomy" id="1539049"/>
    <lineage>
        <taxon>Bacteria</taxon>
        <taxon>Pseudomonadati</taxon>
        <taxon>Bacteroidota</taxon>
        <taxon>Chitinophagia</taxon>
        <taxon>Chitinophagales</taxon>
        <taxon>Chitinophagaceae</taxon>
        <taxon>Dinghuibacter</taxon>
    </lineage>
</organism>
<dbReference type="InterPro" id="IPR042252">
    <property type="entry name" value="MtfA_N"/>
</dbReference>
<dbReference type="Proteomes" id="UP000294498">
    <property type="component" value="Unassembled WGS sequence"/>
</dbReference>
<reference evidence="1 2" key="1">
    <citation type="submission" date="2019-03" db="EMBL/GenBank/DDBJ databases">
        <title>Genomic Encyclopedia of Type Strains, Phase IV (KMG-IV): sequencing the most valuable type-strain genomes for metagenomic binning, comparative biology and taxonomic classification.</title>
        <authorList>
            <person name="Goeker M."/>
        </authorList>
    </citation>
    <scope>NUCLEOTIDE SEQUENCE [LARGE SCALE GENOMIC DNA]</scope>
    <source>
        <strain evidence="1 2">DSM 100059</strain>
    </source>
</reference>
<protein>
    <recommendedName>
        <fullName evidence="3">Peptidase</fullName>
    </recommendedName>
</protein>
<dbReference type="Pfam" id="PF06167">
    <property type="entry name" value="Peptidase_M90"/>
    <property type="match status" value="1"/>
</dbReference>
<dbReference type="AlphaFoldDB" id="A0A4R8DUQ2"/>
<dbReference type="InterPro" id="IPR010384">
    <property type="entry name" value="MtfA_fam"/>
</dbReference>
<dbReference type="PANTHER" id="PTHR30164">
    <property type="entry name" value="MTFA PEPTIDASE"/>
    <property type="match status" value="1"/>
</dbReference>
<sequence>MLWAIVVLGLGAITGILLLNAGRKKRRGTSLPPGFRALLETHVGFYRALDPAERDRFARRAEAFAREARIHGVKIELEDVDKVLVAASSVIPVFGFTEWDYTNLSDVLLYEGAFDAQHFAGPDNRHNVLGMVGSGAMERVMILSRPALREGFAQVAAPFNTGIHEFVHLVDKSDGAVDGIPESLLGASVEAWTQLLHAYLGPVRSGHTDINTYGGTNGAEFLAVVSEYFFKRPDLMEERHPDLYAMLSHIFQQRPRLDPRVAEAAAAPQGGPAPEI</sequence>
<comment type="caution">
    <text evidence="1">The sequence shown here is derived from an EMBL/GenBank/DDBJ whole genome shotgun (WGS) entry which is preliminary data.</text>
</comment>
<name>A0A4R8DUQ2_9BACT</name>
<dbReference type="Gene3D" id="3.40.390.10">
    <property type="entry name" value="Collagenase (Catalytic Domain)"/>
    <property type="match status" value="1"/>
</dbReference>